<gene>
    <name evidence="9" type="ORF">J3A84_08890</name>
</gene>
<keyword evidence="7" id="KW-0472">Membrane</keyword>
<evidence type="ECO:0000256" key="5">
    <source>
        <dbReference type="ARBA" id="ARBA00022741"/>
    </source>
</evidence>
<evidence type="ECO:0000313" key="9">
    <source>
        <dbReference type="EMBL" id="MBO1265140.1"/>
    </source>
</evidence>
<comment type="caution">
    <text evidence="9">The sequence shown here is derived from an EMBL/GenBank/DDBJ whole genome shotgun (WGS) entry which is preliminary data.</text>
</comment>
<dbReference type="PROSITE" id="PS00211">
    <property type="entry name" value="ABC_TRANSPORTER_1"/>
    <property type="match status" value="1"/>
</dbReference>
<dbReference type="GO" id="GO:0016887">
    <property type="term" value="F:ATP hydrolysis activity"/>
    <property type="evidence" value="ECO:0007669"/>
    <property type="project" value="InterPro"/>
</dbReference>
<keyword evidence="6 9" id="KW-0067">ATP-binding</keyword>
<organism evidence="9 10">
    <name type="scientific">Proteiniclasticum aestuarii</name>
    <dbReference type="NCBI Taxonomy" id="2817862"/>
    <lineage>
        <taxon>Bacteria</taxon>
        <taxon>Bacillati</taxon>
        <taxon>Bacillota</taxon>
        <taxon>Clostridia</taxon>
        <taxon>Eubacteriales</taxon>
        <taxon>Clostridiaceae</taxon>
        <taxon>Proteiniclasticum</taxon>
    </lineage>
</organism>
<evidence type="ECO:0000256" key="6">
    <source>
        <dbReference type="ARBA" id="ARBA00022840"/>
    </source>
</evidence>
<dbReference type="InterPro" id="IPR027417">
    <property type="entry name" value="P-loop_NTPase"/>
</dbReference>
<keyword evidence="5" id="KW-0547">Nucleotide-binding</keyword>
<evidence type="ECO:0000259" key="8">
    <source>
        <dbReference type="PROSITE" id="PS50893"/>
    </source>
</evidence>
<sequence>MEKERLLEINNLSVSFKTDEGVISTIDQVNIHVNEGEIITLVGESGSGKSVTMRSVMRLIATPPAVYTGGEILYRGKDILKSSEEEIRKLRGSEISMIFQDPMTALNPVFTIGKQMENIYLYQGQKSTYAKLPRSRKVMKMEAKERAVELFEKMSLPNPERLLHMYPFELSGGMKQRVIIAMALIKTPRLLLADEPGTSLDVTVQASINAELKRLVQEEKISMIFITHNLGVAKQIGERTYVMKHGQVVEEGKSEDVFLRPQVEYTRKLLDALPRII</sequence>
<comment type="subcellular location">
    <subcellularLocation>
        <location evidence="1">Cell membrane</location>
        <topology evidence="1">Peripheral membrane protein</topology>
    </subcellularLocation>
</comment>
<keyword evidence="4" id="KW-1003">Cell membrane</keyword>
<dbReference type="EMBL" id="JAFNJU010000006">
    <property type="protein sequence ID" value="MBO1265140.1"/>
    <property type="molecule type" value="Genomic_DNA"/>
</dbReference>
<dbReference type="InterPro" id="IPR050388">
    <property type="entry name" value="ABC_Ni/Peptide_Import"/>
</dbReference>
<dbReference type="GO" id="GO:0005524">
    <property type="term" value="F:ATP binding"/>
    <property type="evidence" value="ECO:0007669"/>
    <property type="project" value="UniProtKB-KW"/>
</dbReference>
<evidence type="ECO:0000313" key="10">
    <source>
        <dbReference type="Proteomes" id="UP000664218"/>
    </source>
</evidence>
<evidence type="ECO:0000256" key="3">
    <source>
        <dbReference type="ARBA" id="ARBA00022448"/>
    </source>
</evidence>
<dbReference type="SUPFAM" id="SSF52540">
    <property type="entry name" value="P-loop containing nucleoside triphosphate hydrolases"/>
    <property type="match status" value="1"/>
</dbReference>
<dbReference type="Gene3D" id="3.40.50.300">
    <property type="entry name" value="P-loop containing nucleotide triphosphate hydrolases"/>
    <property type="match status" value="1"/>
</dbReference>
<dbReference type="CDD" id="cd03257">
    <property type="entry name" value="ABC_NikE_OppD_transporters"/>
    <property type="match status" value="1"/>
</dbReference>
<comment type="similarity">
    <text evidence="2">Belongs to the ABC transporter superfamily.</text>
</comment>
<dbReference type="InterPro" id="IPR003593">
    <property type="entry name" value="AAA+_ATPase"/>
</dbReference>
<dbReference type="InterPro" id="IPR017871">
    <property type="entry name" value="ABC_transporter-like_CS"/>
</dbReference>
<dbReference type="SMART" id="SM00382">
    <property type="entry name" value="AAA"/>
    <property type="match status" value="1"/>
</dbReference>
<evidence type="ECO:0000256" key="7">
    <source>
        <dbReference type="ARBA" id="ARBA00023136"/>
    </source>
</evidence>
<proteinExistence type="inferred from homology"/>
<dbReference type="Pfam" id="PF00005">
    <property type="entry name" value="ABC_tran"/>
    <property type="match status" value="1"/>
</dbReference>
<evidence type="ECO:0000256" key="4">
    <source>
        <dbReference type="ARBA" id="ARBA00022475"/>
    </source>
</evidence>
<dbReference type="Proteomes" id="UP000664218">
    <property type="component" value="Unassembled WGS sequence"/>
</dbReference>
<dbReference type="AlphaFoldDB" id="A0A939KKZ0"/>
<protein>
    <submittedName>
        <fullName evidence="9">ABC transporter ATP-binding protein</fullName>
    </submittedName>
</protein>
<accession>A0A939KKZ0</accession>
<evidence type="ECO:0000256" key="2">
    <source>
        <dbReference type="ARBA" id="ARBA00005417"/>
    </source>
</evidence>
<feature type="domain" description="ABC transporter" evidence="8">
    <location>
        <begin position="7"/>
        <end position="270"/>
    </location>
</feature>
<dbReference type="PANTHER" id="PTHR43297">
    <property type="entry name" value="OLIGOPEPTIDE TRANSPORT ATP-BINDING PROTEIN APPD"/>
    <property type="match status" value="1"/>
</dbReference>
<evidence type="ECO:0000256" key="1">
    <source>
        <dbReference type="ARBA" id="ARBA00004202"/>
    </source>
</evidence>
<dbReference type="PANTHER" id="PTHR43297:SF2">
    <property type="entry name" value="DIPEPTIDE TRANSPORT ATP-BINDING PROTEIN DPPD"/>
    <property type="match status" value="1"/>
</dbReference>
<keyword evidence="3" id="KW-0813">Transport</keyword>
<dbReference type="RefSeq" id="WP_207599664.1">
    <property type="nucleotide sequence ID" value="NZ_JAFNJU010000006.1"/>
</dbReference>
<dbReference type="GO" id="GO:0005886">
    <property type="term" value="C:plasma membrane"/>
    <property type="evidence" value="ECO:0007669"/>
    <property type="project" value="UniProtKB-SubCell"/>
</dbReference>
<dbReference type="PROSITE" id="PS50893">
    <property type="entry name" value="ABC_TRANSPORTER_2"/>
    <property type="match status" value="1"/>
</dbReference>
<dbReference type="InterPro" id="IPR003439">
    <property type="entry name" value="ABC_transporter-like_ATP-bd"/>
</dbReference>
<reference evidence="9" key="1">
    <citation type="submission" date="2021-03" db="EMBL/GenBank/DDBJ databases">
        <title>Proteiniclasticum marinus sp. nov., isolated from tidal flat sediment.</title>
        <authorList>
            <person name="Namirimu T."/>
            <person name="Yang J.-A."/>
            <person name="Yang S.-H."/>
            <person name="Kim Y.-J."/>
            <person name="Kwon K.K."/>
        </authorList>
    </citation>
    <scope>NUCLEOTIDE SEQUENCE</scope>
    <source>
        <strain evidence="9">SCR006</strain>
    </source>
</reference>
<keyword evidence="10" id="KW-1185">Reference proteome</keyword>
<dbReference type="FunFam" id="3.40.50.300:FF:000016">
    <property type="entry name" value="Oligopeptide ABC transporter ATP-binding component"/>
    <property type="match status" value="1"/>
</dbReference>
<name>A0A939KKZ0_9CLOT</name>